<keyword evidence="1" id="KW-0489">Methyltransferase</keyword>
<keyword evidence="1" id="KW-0808">Transferase</keyword>
<dbReference type="AlphaFoldDB" id="A0A9D7SWF7"/>
<organism evidence="1 2">
    <name type="scientific">Candidatus Opimibacter skivensis</name>
    <dbReference type="NCBI Taxonomy" id="2982028"/>
    <lineage>
        <taxon>Bacteria</taxon>
        <taxon>Pseudomonadati</taxon>
        <taxon>Bacteroidota</taxon>
        <taxon>Saprospiria</taxon>
        <taxon>Saprospirales</taxon>
        <taxon>Saprospiraceae</taxon>
        <taxon>Candidatus Opimibacter</taxon>
    </lineage>
</organism>
<dbReference type="SUPFAM" id="SSF53335">
    <property type="entry name" value="S-adenosyl-L-methionine-dependent methyltransferases"/>
    <property type="match status" value="1"/>
</dbReference>
<evidence type="ECO:0000313" key="1">
    <source>
        <dbReference type="EMBL" id="MBK9982940.1"/>
    </source>
</evidence>
<name>A0A9D7SWF7_9BACT</name>
<dbReference type="GO" id="GO:0032259">
    <property type="term" value="P:methylation"/>
    <property type="evidence" value="ECO:0007669"/>
    <property type="project" value="UniProtKB-KW"/>
</dbReference>
<protein>
    <submittedName>
        <fullName evidence="1">Class I SAM-dependent methyltransferase</fullName>
    </submittedName>
</protein>
<dbReference type="Pfam" id="PF13578">
    <property type="entry name" value="Methyltransf_24"/>
    <property type="match status" value="1"/>
</dbReference>
<sequence>MTKKFRAKFYKDYPTSEFENKHIEHLVSLVNREELLHRLPKNAIVAEIGVHEGEFAEKILAITQPTKLILMDNWMLKSYPGLFEKVGKKFAKEIGTEKIQIIRELSFTGIQMTTDAYFDWVYLDTEHSYNVTRRELELLRSKMKPGGIIAGHDYLIGNWNGGMRYGVIESVREFCLKYNWELLFLTHELKIPPSFAIREIGYSK</sequence>
<proteinExistence type="predicted"/>
<comment type="caution">
    <text evidence="1">The sequence shown here is derived from an EMBL/GenBank/DDBJ whole genome shotgun (WGS) entry which is preliminary data.</text>
</comment>
<reference evidence="1 2" key="1">
    <citation type="submission" date="2020-10" db="EMBL/GenBank/DDBJ databases">
        <title>Connecting structure to function with the recovery of over 1000 high-quality activated sludge metagenome-assembled genomes encoding full-length rRNA genes using long-read sequencing.</title>
        <authorList>
            <person name="Singleton C.M."/>
            <person name="Petriglieri F."/>
            <person name="Kristensen J.M."/>
            <person name="Kirkegaard R.H."/>
            <person name="Michaelsen T.Y."/>
            <person name="Andersen M.H."/>
            <person name="Karst S.M."/>
            <person name="Dueholm M.S."/>
            <person name="Nielsen P.H."/>
            <person name="Albertsen M."/>
        </authorList>
    </citation>
    <scope>NUCLEOTIDE SEQUENCE [LARGE SCALE GENOMIC DNA]</scope>
    <source>
        <strain evidence="1">Ribe_18-Q3-R11-54_MAXAC.273</strain>
    </source>
</reference>
<dbReference type="Proteomes" id="UP000808337">
    <property type="component" value="Unassembled WGS sequence"/>
</dbReference>
<evidence type="ECO:0000313" key="2">
    <source>
        <dbReference type="Proteomes" id="UP000808337"/>
    </source>
</evidence>
<accession>A0A9D7SWF7</accession>
<gene>
    <name evidence="1" type="ORF">IPP15_11055</name>
</gene>
<dbReference type="Gene3D" id="3.40.50.150">
    <property type="entry name" value="Vaccinia Virus protein VP39"/>
    <property type="match status" value="1"/>
</dbReference>
<dbReference type="EMBL" id="JADKGY010000008">
    <property type="protein sequence ID" value="MBK9982940.1"/>
    <property type="molecule type" value="Genomic_DNA"/>
</dbReference>
<dbReference type="GO" id="GO:0008168">
    <property type="term" value="F:methyltransferase activity"/>
    <property type="evidence" value="ECO:0007669"/>
    <property type="project" value="UniProtKB-KW"/>
</dbReference>
<dbReference type="InterPro" id="IPR029063">
    <property type="entry name" value="SAM-dependent_MTases_sf"/>
</dbReference>